<dbReference type="Pfam" id="PF20434">
    <property type="entry name" value="BD-FAE"/>
    <property type="match status" value="1"/>
</dbReference>
<dbReference type="GeneID" id="68285898"/>
<accession>A0A9P3FAW3</accession>
<dbReference type="RefSeq" id="XP_044651344.1">
    <property type="nucleotide sequence ID" value="XM_044795409.1"/>
</dbReference>
<gene>
    <name evidence="3" type="ORF">CKM354_000032300</name>
</gene>
<proteinExistence type="predicted"/>
<dbReference type="InterPro" id="IPR050300">
    <property type="entry name" value="GDXG_lipolytic_enzyme"/>
</dbReference>
<organism evidence="3 4">
    <name type="scientific">Cercospora kikuchii</name>
    <dbReference type="NCBI Taxonomy" id="84275"/>
    <lineage>
        <taxon>Eukaryota</taxon>
        <taxon>Fungi</taxon>
        <taxon>Dikarya</taxon>
        <taxon>Ascomycota</taxon>
        <taxon>Pezizomycotina</taxon>
        <taxon>Dothideomycetes</taxon>
        <taxon>Dothideomycetidae</taxon>
        <taxon>Mycosphaerellales</taxon>
        <taxon>Mycosphaerellaceae</taxon>
        <taxon>Cercospora</taxon>
    </lineage>
</organism>
<dbReference type="GO" id="GO:0016787">
    <property type="term" value="F:hydrolase activity"/>
    <property type="evidence" value="ECO:0007669"/>
    <property type="project" value="UniProtKB-KW"/>
</dbReference>
<evidence type="ECO:0000256" key="1">
    <source>
        <dbReference type="ARBA" id="ARBA00022801"/>
    </source>
</evidence>
<dbReference type="InterPro" id="IPR029058">
    <property type="entry name" value="AB_hydrolase_fold"/>
</dbReference>
<comment type="caution">
    <text evidence="3">The sequence shown here is derived from an EMBL/GenBank/DDBJ whole genome shotgun (WGS) entry which is preliminary data.</text>
</comment>
<name>A0A9P3FAW3_9PEZI</name>
<dbReference type="Proteomes" id="UP000825890">
    <property type="component" value="Unassembled WGS sequence"/>
</dbReference>
<dbReference type="Gene3D" id="3.40.50.1820">
    <property type="entry name" value="alpha/beta hydrolase"/>
    <property type="match status" value="1"/>
</dbReference>
<dbReference type="PANTHER" id="PTHR48081">
    <property type="entry name" value="AB HYDROLASE SUPERFAMILY PROTEIN C4A8.06C"/>
    <property type="match status" value="1"/>
</dbReference>
<dbReference type="InterPro" id="IPR049492">
    <property type="entry name" value="BD-FAE-like_dom"/>
</dbReference>
<feature type="domain" description="BD-FAE-like" evidence="2">
    <location>
        <begin position="53"/>
        <end position="161"/>
    </location>
</feature>
<dbReference type="EMBL" id="BOLY01000001">
    <property type="protein sequence ID" value="GIZ36857.1"/>
    <property type="molecule type" value="Genomic_DNA"/>
</dbReference>
<dbReference type="AlphaFoldDB" id="A0A9P3FAW3"/>
<dbReference type="SUPFAM" id="SSF53474">
    <property type="entry name" value="alpha/beta-Hydrolases"/>
    <property type="match status" value="1"/>
</dbReference>
<evidence type="ECO:0000313" key="3">
    <source>
        <dbReference type="EMBL" id="GIZ36857.1"/>
    </source>
</evidence>
<protein>
    <recommendedName>
        <fullName evidence="2">BD-FAE-like domain-containing protein</fullName>
    </recommendedName>
</protein>
<evidence type="ECO:0000313" key="4">
    <source>
        <dbReference type="Proteomes" id="UP000825890"/>
    </source>
</evidence>
<sequence>MDRLPALGTDVRGVLSPTMRIYTELLQQNASALKSIAEGRKTYQYGQHPRQNLDVYTPKESSAESPVILWAHGGGLVAGDKNLSIPGDLVYTNVGYFFASRGFTTIVINYRLVNTHDARFPSGGEDIAAAIEWITQHFQGQKRDLFGLGNSAGGIHWSTFLFHRAFQNTLKKVTTNDGIRLRGVTLLSVPFDFFKAPTDRAKVLQSYYGDDVAGLCPYGLMSRADDSVWDSLERAQVQICVGSVSLDPEDEVLSPVRRFVSTWKSKRSSSPAPKLVVSTWEGHNHISPFLALGTDIEREEAWGFDLIEWMRGICEGLAN</sequence>
<dbReference type="OrthoDB" id="433474at2759"/>
<evidence type="ECO:0000259" key="2">
    <source>
        <dbReference type="Pfam" id="PF20434"/>
    </source>
</evidence>
<keyword evidence="1" id="KW-0378">Hydrolase</keyword>
<keyword evidence="4" id="KW-1185">Reference proteome</keyword>
<reference evidence="3 4" key="1">
    <citation type="submission" date="2021-01" db="EMBL/GenBank/DDBJ databases">
        <title>Cercospora kikuchii MAFF 305040 whole genome shotgun sequence.</title>
        <authorList>
            <person name="Kashiwa T."/>
            <person name="Suzuki T."/>
        </authorList>
    </citation>
    <scope>NUCLEOTIDE SEQUENCE [LARGE SCALE GENOMIC DNA]</scope>
    <source>
        <strain evidence="3 4">MAFF 305040</strain>
    </source>
</reference>